<reference evidence="3" key="2">
    <citation type="submission" date="2020-09" db="EMBL/GenBank/DDBJ databases">
        <authorList>
            <person name="Sun Q."/>
            <person name="Zhou Y."/>
        </authorList>
    </citation>
    <scope>NUCLEOTIDE SEQUENCE</scope>
    <source>
        <strain evidence="3">CGMCC 1.12777</strain>
    </source>
</reference>
<dbReference type="InterPro" id="IPR050194">
    <property type="entry name" value="Glycosyltransferase_grp1"/>
</dbReference>
<feature type="domain" description="Glycosyl transferase family 1" evidence="1">
    <location>
        <begin position="187"/>
        <end position="345"/>
    </location>
</feature>
<dbReference type="CDD" id="cd03808">
    <property type="entry name" value="GT4_CapM-like"/>
    <property type="match status" value="1"/>
</dbReference>
<dbReference type="Pfam" id="PF13477">
    <property type="entry name" value="Glyco_trans_4_2"/>
    <property type="match status" value="1"/>
</dbReference>
<dbReference type="Pfam" id="PF00534">
    <property type="entry name" value="Glycos_transf_1"/>
    <property type="match status" value="1"/>
</dbReference>
<dbReference type="EMBL" id="BMFV01000013">
    <property type="protein sequence ID" value="GGH81697.1"/>
    <property type="molecule type" value="Genomic_DNA"/>
</dbReference>
<evidence type="ECO:0000259" key="1">
    <source>
        <dbReference type="Pfam" id="PF00534"/>
    </source>
</evidence>
<accession>A0A8J3EM40</accession>
<dbReference type="InterPro" id="IPR028098">
    <property type="entry name" value="Glyco_trans_4-like_N"/>
</dbReference>
<gene>
    <name evidence="3" type="primary">epsD</name>
    <name evidence="3" type="ORF">GCM10007096_19980</name>
</gene>
<sequence>MIKRVLFCATVDIHFSKFHLPYFKWFKENGWEVHVAAAGELKLPFVDKRFIIPIERSPISLKNIMAYWQLKEMIQHNDYALIHCHTPMGGALTRLAARGVRQKGVKVIYTAHGFHFYKGAPILNWILYYPMERWLAHYTDCLITINQEDKSLADQHGFKAGATEHVHGVGVDTRRFYSIDERSKQNLRISYGYGADEILLFYAAEFNENKNQRLMIDALALIKEDAPQVKLLLAGDGPLLATCKKYAKTCGVADRVKFLGYQDQVEEYLQMSDIVLASSIREGLPVNVMEGMACGLPVLASRNRGHNELIVNGVNGYIVPYTDYRLFASRLFQLIKSRRLRKQMGLESMKVIKKTYSLQMVSTELYEIYSRYMEGEPDRGKREADIVRQGEYL</sequence>
<name>A0A8J3EM40_9BACL</name>
<reference evidence="3" key="1">
    <citation type="journal article" date="2014" name="Int. J. Syst. Evol. Microbiol.">
        <title>Complete genome sequence of Corynebacterium casei LMG S-19264T (=DSM 44701T), isolated from a smear-ripened cheese.</title>
        <authorList>
            <consortium name="US DOE Joint Genome Institute (JGI-PGF)"/>
            <person name="Walter F."/>
            <person name="Albersmeier A."/>
            <person name="Kalinowski J."/>
            <person name="Ruckert C."/>
        </authorList>
    </citation>
    <scope>NUCLEOTIDE SEQUENCE</scope>
    <source>
        <strain evidence="3">CGMCC 1.12777</strain>
    </source>
</reference>
<evidence type="ECO:0000259" key="2">
    <source>
        <dbReference type="Pfam" id="PF13477"/>
    </source>
</evidence>
<dbReference type="PANTHER" id="PTHR45947:SF3">
    <property type="entry name" value="SULFOQUINOVOSYL TRANSFERASE SQD2"/>
    <property type="match status" value="1"/>
</dbReference>
<comment type="caution">
    <text evidence="3">The sequence shown here is derived from an EMBL/GenBank/DDBJ whole genome shotgun (WGS) entry which is preliminary data.</text>
</comment>
<dbReference type="PANTHER" id="PTHR45947">
    <property type="entry name" value="SULFOQUINOVOSYL TRANSFERASE SQD2"/>
    <property type="match status" value="1"/>
</dbReference>
<protein>
    <submittedName>
        <fullName evidence="3">Putative glycosyltransferase EpsD</fullName>
    </submittedName>
</protein>
<dbReference type="InterPro" id="IPR001296">
    <property type="entry name" value="Glyco_trans_1"/>
</dbReference>
<evidence type="ECO:0000313" key="3">
    <source>
        <dbReference type="EMBL" id="GGH81697.1"/>
    </source>
</evidence>
<dbReference type="SUPFAM" id="SSF53756">
    <property type="entry name" value="UDP-Glycosyltransferase/glycogen phosphorylase"/>
    <property type="match status" value="1"/>
</dbReference>
<dbReference type="RefSeq" id="WP_188497256.1">
    <property type="nucleotide sequence ID" value="NZ_BMFV01000013.1"/>
</dbReference>
<evidence type="ECO:0000313" key="4">
    <source>
        <dbReference type="Proteomes" id="UP000656813"/>
    </source>
</evidence>
<dbReference type="AlphaFoldDB" id="A0A8J3EM40"/>
<keyword evidence="4" id="KW-1185">Reference proteome</keyword>
<dbReference type="GO" id="GO:0016757">
    <property type="term" value="F:glycosyltransferase activity"/>
    <property type="evidence" value="ECO:0007669"/>
    <property type="project" value="InterPro"/>
</dbReference>
<dbReference type="Gene3D" id="3.40.50.2000">
    <property type="entry name" value="Glycogen Phosphorylase B"/>
    <property type="match status" value="2"/>
</dbReference>
<organism evidence="3 4">
    <name type="scientific">Pullulanibacillus pueri</name>
    <dbReference type="NCBI Taxonomy" id="1437324"/>
    <lineage>
        <taxon>Bacteria</taxon>
        <taxon>Bacillati</taxon>
        <taxon>Bacillota</taxon>
        <taxon>Bacilli</taxon>
        <taxon>Bacillales</taxon>
        <taxon>Sporolactobacillaceae</taxon>
        <taxon>Pullulanibacillus</taxon>
    </lineage>
</organism>
<dbReference type="Proteomes" id="UP000656813">
    <property type="component" value="Unassembled WGS sequence"/>
</dbReference>
<proteinExistence type="predicted"/>
<feature type="domain" description="Glycosyltransferase subfamily 4-like N-terminal" evidence="2">
    <location>
        <begin position="5"/>
        <end position="146"/>
    </location>
</feature>